<accession>A0A6A3M5R9</accession>
<evidence type="ECO:0000313" key="2">
    <source>
        <dbReference type="EMBL" id="KAE9027279.1"/>
    </source>
</evidence>
<sequence>MDEDDDEEERYDYVAGPGQSVALCSLWTDPDGNSDPKLMTSKGPSMMDGRWRRVGIGSTTRSHTDEILARRVAPSWHGCGMSGWKTKIARPKGRRGLGWNGRMAPGEQRLTTELAVDCTAHWTDKAPSVLSDDRSGLACRLSDCCQG</sequence>
<protein>
    <submittedName>
        <fullName evidence="2">Uncharacterized protein</fullName>
    </submittedName>
</protein>
<evidence type="ECO:0000256" key="1">
    <source>
        <dbReference type="SAM" id="MobiDB-lite"/>
    </source>
</evidence>
<comment type="caution">
    <text evidence="2">The sequence shown here is derived from an EMBL/GenBank/DDBJ whole genome shotgun (WGS) entry which is preliminary data.</text>
</comment>
<dbReference type="Proteomes" id="UP000429607">
    <property type="component" value="Unassembled WGS sequence"/>
</dbReference>
<dbReference type="AlphaFoldDB" id="A0A6A3M5R9"/>
<gene>
    <name evidence="2" type="ORF">PR001_g12009</name>
</gene>
<dbReference type="EMBL" id="QXFV01000762">
    <property type="protein sequence ID" value="KAE9027279.1"/>
    <property type="molecule type" value="Genomic_DNA"/>
</dbReference>
<evidence type="ECO:0000313" key="3">
    <source>
        <dbReference type="Proteomes" id="UP000429607"/>
    </source>
</evidence>
<name>A0A6A3M5R9_9STRA</name>
<feature type="region of interest" description="Disordered" evidence="1">
    <location>
        <begin position="32"/>
        <end position="51"/>
    </location>
</feature>
<organism evidence="2 3">
    <name type="scientific">Phytophthora rubi</name>
    <dbReference type="NCBI Taxonomy" id="129364"/>
    <lineage>
        <taxon>Eukaryota</taxon>
        <taxon>Sar</taxon>
        <taxon>Stramenopiles</taxon>
        <taxon>Oomycota</taxon>
        <taxon>Peronosporomycetes</taxon>
        <taxon>Peronosporales</taxon>
        <taxon>Peronosporaceae</taxon>
        <taxon>Phytophthora</taxon>
    </lineage>
</organism>
<reference evidence="2 3" key="1">
    <citation type="submission" date="2018-09" db="EMBL/GenBank/DDBJ databases">
        <title>Genomic investigation of the strawberry pathogen Phytophthora fragariae indicates pathogenicity is determined by transcriptional variation in three key races.</title>
        <authorList>
            <person name="Adams T.M."/>
            <person name="Armitage A.D."/>
            <person name="Sobczyk M.K."/>
            <person name="Bates H.J."/>
            <person name="Dunwell J.M."/>
            <person name="Nellist C.F."/>
            <person name="Harrison R.J."/>
        </authorList>
    </citation>
    <scope>NUCLEOTIDE SEQUENCE [LARGE SCALE GENOMIC DNA]</scope>
    <source>
        <strain evidence="2 3">SCRP249</strain>
    </source>
</reference>
<proteinExistence type="predicted"/>